<evidence type="ECO:0000256" key="2">
    <source>
        <dbReference type="ARBA" id="ARBA00005594"/>
    </source>
</evidence>
<dbReference type="HAMAP" id="MF_00041">
    <property type="entry name" value="Cys_tRNA_synth"/>
    <property type="match status" value="1"/>
</dbReference>
<dbReference type="Proteomes" id="UP001519418">
    <property type="component" value="Unassembled WGS sequence"/>
</dbReference>
<proteinExistence type="inferred from homology"/>
<feature type="binding site" evidence="13">
    <location>
        <position position="273"/>
    </location>
    <ligand>
        <name>ATP</name>
        <dbReference type="ChEBI" id="CHEBI:30616"/>
    </ligand>
</feature>
<evidence type="ECO:0000256" key="9">
    <source>
        <dbReference type="ARBA" id="ARBA00022840"/>
    </source>
</evidence>
<dbReference type="InterPro" id="IPR014729">
    <property type="entry name" value="Rossmann-like_a/b/a_fold"/>
</dbReference>
<evidence type="ECO:0000256" key="1">
    <source>
        <dbReference type="ARBA" id="ARBA00004496"/>
    </source>
</evidence>
<dbReference type="PANTHER" id="PTHR10890">
    <property type="entry name" value="CYSTEINYL-TRNA SYNTHETASE"/>
    <property type="match status" value="1"/>
</dbReference>
<comment type="similarity">
    <text evidence="2 13">Belongs to the class-I aminoacyl-tRNA synthetase family.</text>
</comment>
<comment type="cofactor">
    <cofactor evidence="13">
        <name>Zn(2+)</name>
        <dbReference type="ChEBI" id="CHEBI:29105"/>
    </cofactor>
    <text evidence="13">Binds 1 zinc ion per subunit.</text>
</comment>
<dbReference type="SUPFAM" id="SSF47323">
    <property type="entry name" value="Anticodon-binding domain of a subclass of class I aminoacyl-tRNA synthetases"/>
    <property type="match status" value="1"/>
</dbReference>
<name>A0ABS5QUA4_9LACO</name>
<evidence type="ECO:0000256" key="4">
    <source>
        <dbReference type="ARBA" id="ARBA00022490"/>
    </source>
</evidence>
<keyword evidence="6 13" id="KW-0479">Metal-binding</keyword>
<evidence type="ECO:0000256" key="3">
    <source>
        <dbReference type="ARBA" id="ARBA00011245"/>
    </source>
</evidence>
<reference evidence="15 16" key="1">
    <citation type="submission" date="2020-02" db="EMBL/GenBank/DDBJ databases">
        <title>Fructobacillus sp. isolated from paper mulberry of Taiwan.</title>
        <authorList>
            <person name="Lin S.-T."/>
        </authorList>
    </citation>
    <scope>NUCLEOTIDE SEQUENCE [LARGE SCALE GENOMIC DNA]</scope>
    <source>
        <strain evidence="15 16">M1-10</strain>
    </source>
</reference>
<dbReference type="Pfam" id="PF09190">
    <property type="entry name" value="DALR_2"/>
    <property type="match status" value="1"/>
</dbReference>
<feature type="short sequence motif" description="'KMSKS' region" evidence="13">
    <location>
        <begin position="270"/>
        <end position="274"/>
    </location>
</feature>
<keyword evidence="9 13" id="KW-0067">ATP-binding</keyword>
<dbReference type="InterPro" id="IPR009080">
    <property type="entry name" value="tRNAsynth_Ia_anticodon-bd"/>
</dbReference>
<dbReference type="InterPro" id="IPR056411">
    <property type="entry name" value="CysS_C"/>
</dbReference>
<feature type="binding site" evidence="13">
    <location>
        <position position="242"/>
    </location>
    <ligand>
        <name>Zn(2+)</name>
        <dbReference type="ChEBI" id="CHEBI:29105"/>
    </ligand>
</feature>
<dbReference type="EMBL" id="JAAMFI010000003">
    <property type="protein sequence ID" value="MBS9335517.1"/>
    <property type="molecule type" value="Genomic_DNA"/>
</dbReference>
<evidence type="ECO:0000256" key="11">
    <source>
        <dbReference type="ARBA" id="ARBA00023146"/>
    </source>
</evidence>
<comment type="catalytic activity">
    <reaction evidence="12 13">
        <text>tRNA(Cys) + L-cysteine + ATP = L-cysteinyl-tRNA(Cys) + AMP + diphosphate</text>
        <dbReference type="Rhea" id="RHEA:17773"/>
        <dbReference type="Rhea" id="RHEA-COMP:9661"/>
        <dbReference type="Rhea" id="RHEA-COMP:9679"/>
        <dbReference type="ChEBI" id="CHEBI:30616"/>
        <dbReference type="ChEBI" id="CHEBI:33019"/>
        <dbReference type="ChEBI" id="CHEBI:35235"/>
        <dbReference type="ChEBI" id="CHEBI:78442"/>
        <dbReference type="ChEBI" id="CHEBI:78517"/>
        <dbReference type="ChEBI" id="CHEBI:456215"/>
        <dbReference type="EC" id="6.1.1.16"/>
    </reaction>
</comment>
<dbReference type="Gene3D" id="3.40.50.620">
    <property type="entry name" value="HUPs"/>
    <property type="match status" value="1"/>
</dbReference>
<dbReference type="SUPFAM" id="SSF52374">
    <property type="entry name" value="Nucleotidylyl transferase"/>
    <property type="match status" value="1"/>
</dbReference>
<evidence type="ECO:0000313" key="16">
    <source>
        <dbReference type="Proteomes" id="UP001519418"/>
    </source>
</evidence>
<feature type="short sequence motif" description="'HIGH' region" evidence="13">
    <location>
        <begin position="30"/>
        <end position="40"/>
    </location>
</feature>
<dbReference type="InterPro" id="IPR024909">
    <property type="entry name" value="Cys-tRNA/MSH_ligase"/>
</dbReference>
<keyword evidence="8 13" id="KW-0862">Zinc</keyword>
<keyword evidence="4 13" id="KW-0963">Cytoplasm</keyword>
<feature type="binding site" evidence="13">
    <location>
        <position position="238"/>
    </location>
    <ligand>
        <name>Zn(2+)</name>
        <dbReference type="ChEBI" id="CHEBI:29105"/>
    </ligand>
</feature>
<dbReference type="Pfam" id="PF23493">
    <property type="entry name" value="CysS_C"/>
    <property type="match status" value="1"/>
</dbReference>
<dbReference type="EC" id="6.1.1.16" evidence="13"/>
<keyword evidence="16" id="KW-1185">Reference proteome</keyword>
<organism evidence="15 16">
    <name type="scientific">Fructobacillus papyriferae</name>
    <dbReference type="NCBI Taxonomy" id="2713171"/>
    <lineage>
        <taxon>Bacteria</taxon>
        <taxon>Bacillati</taxon>
        <taxon>Bacillota</taxon>
        <taxon>Bacilli</taxon>
        <taxon>Lactobacillales</taxon>
        <taxon>Lactobacillaceae</taxon>
        <taxon>Fructobacillus</taxon>
    </lineage>
</organism>
<comment type="subunit">
    <text evidence="3 13">Monomer.</text>
</comment>
<dbReference type="CDD" id="cd00672">
    <property type="entry name" value="CysRS_core"/>
    <property type="match status" value="1"/>
</dbReference>
<accession>A0ABS5QUA4</accession>
<dbReference type="PANTHER" id="PTHR10890:SF3">
    <property type="entry name" value="CYSTEINE--TRNA LIGASE, CYTOPLASMIC"/>
    <property type="match status" value="1"/>
</dbReference>
<dbReference type="InterPro" id="IPR015273">
    <property type="entry name" value="Cys-tRNA-synt_Ia_DALR"/>
</dbReference>
<evidence type="ECO:0000256" key="12">
    <source>
        <dbReference type="ARBA" id="ARBA00047398"/>
    </source>
</evidence>
<evidence type="ECO:0000256" key="5">
    <source>
        <dbReference type="ARBA" id="ARBA00022598"/>
    </source>
</evidence>
<keyword evidence="7 13" id="KW-0547">Nucleotide-binding</keyword>
<dbReference type="InterPro" id="IPR015803">
    <property type="entry name" value="Cys-tRNA-ligase"/>
</dbReference>
<evidence type="ECO:0000259" key="14">
    <source>
        <dbReference type="SMART" id="SM00840"/>
    </source>
</evidence>
<dbReference type="PRINTS" id="PR00983">
    <property type="entry name" value="TRNASYNTHCYS"/>
</dbReference>
<keyword evidence="11 13" id="KW-0030">Aminoacyl-tRNA synthetase</keyword>
<evidence type="ECO:0000256" key="10">
    <source>
        <dbReference type="ARBA" id="ARBA00022917"/>
    </source>
</evidence>
<keyword evidence="10 13" id="KW-0648">Protein biosynthesis</keyword>
<feature type="domain" description="Cysteinyl-tRNA synthetase class Ia DALR" evidence="14">
    <location>
        <begin position="356"/>
        <end position="419"/>
    </location>
</feature>
<feature type="binding site" evidence="13">
    <location>
        <position position="213"/>
    </location>
    <ligand>
        <name>Zn(2+)</name>
        <dbReference type="ChEBI" id="CHEBI:29105"/>
    </ligand>
</feature>
<evidence type="ECO:0000256" key="8">
    <source>
        <dbReference type="ARBA" id="ARBA00022833"/>
    </source>
</evidence>
<dbReference type="NCBIfam" id="TIGR00435">
    <property type="entry name" value="cysS"/>
    <property type="match status" value="1"/>
</dbReference>
<dbReference type="SMART" id="SM00840">
    <property type="entry name" value="DALR_2"/>
    <property type="match status" value="1"/>
</dbReference>
<sequence length="468" mass="53615">MQTVYNTYTLEKERFTPIEEGKVRFYLCGPTVYNYIHIGNARSSAAFDTIRKYLEWRGYSVDFVSNFTDLGDKVIAQGEKEGLSEEEVADKYADAFLADVAALNIAPATTRPRATQYMEEMVAFVEKLMAQGQAYEVNGDVYFRTDQFKNYAVLSHQNMAELKKNAAGRLDNEDQEEKENDTDFALWKKEERPDVTSWPSPWGPGRPGWHLECSVMIDSLLGDTIDIHAGGIDLAFPHHTNELAQSESYHDERFVNYWLHNGFVNVNDEKMSKSLGNFVTIHDLLADDNIDPQGLRYFLSKTHYRRPVAYSRERLDQAQQEVDKIYRTMRALAKAAGPAGELDSTTGAQLQLLDERFMAAMDDDFNVENALTVVFEGLTLANRTLQEKKNQKTFALLREKLVTWLHIFGLDDFEEKRSLSKKAQAILEERAAARKEKDFEKSDELRDQLKEMGILVKDGRDGQSIEWM</sequence>
<comment type="caution">
    <text evidence="15">The sequence shown here is derived from an EMBL/GenBank/DDBJ whole genome shotgun (WGS) entry which is preliminary data.</text>
</comment>
<evidence type="ECO:0000256" key="6">
    <source>
        <dbReference type="ARBA" id="ARBA00022723"/>
    </source>
</evidence>
<dbReference type="RefSeq" id="WP_213820114.1">
    <property type="nucleotide sequence ID" value="NZ_JAAMFI010000003.1"/>
</dbReference>
<protein>
    <recommendedName>
        <fullName evidence="13">Cysteine--tRNA ligase</fullName>
        <ecNumber evidence="13">6.1.1.16</ecNumber>
    </recommendedName>
    <alternativeName>
        <fullName evidence="13">Cysteinyl-tRNA synthetase</fullName>
        <shortName evidence="13">CysRS</shortName>
    </alternativeName>
</protein>
<evidence type="ECO:0000256" key="7">
    <source>
        <dbReference type="ARBA" id="ARBA00022741"/>
    </source>
</evidence>
<evidence type="ECO:0000313" key="15">
    <source>
        <dbReference type="EMBL" id="MBS9335517.1"/>
    </source>
</evidence>
<feature type="binding site" evidence="13">
    <location>
        <position position="28"/>
    </location>
    <ligand>
        <name>Zn(2+)</name>
        <dbReference type="ChEBI" id="CHEBI:29105"/>
    </ligand>
</feature>
<dbReference type="Gene3D" id="1.20.120.1910">
    <property type="entry name" value="Cysteine-tRNA ligase, C-terminal anti-codon recognition domain"/>
    <property type="match status" value="1"/>
</dbReference>
<dbReference type="InterPro" id="IPR032678">
    <property type="entry name" value="tRNA-synt_1_cat_dom"/>
</dbReference>
<dbReference type="Pfam" id="PF01406">
    <property type="entry name" value="tRNA-synt_1e"/>
    <property type="match status" value="1"/>
</dbReference>
<gene>
    <name evidence="13" type="primary">cysS</name>
    <name evidence="15" type="ORF">G6R27_05685</name>
</gene>
<evidence type="ECO:0000256" key="13">
    <source>
        <dbReference type="HAMAP-Rule" id="MF_00041"/>
    </source>
</evidence>
<keyword evidence="5 13" id="KW-0436">Ligase</keyword>
<dbReference type="GO" id="GO:0004817">
    <property type="term" value="F:cysteine-tRNA ligase activity"/>
    <property type="evidence" value="ECO:0007669"/>
    <property type="project" value="UniProtKB-EC"/>
</dbReference>
<comment type="subcellular location">
    <subcellularLocation>
        <location evidence="1 13">Cytoplasm</location>
    </subcellularLocation>
</comment>